<dbReference type="RefSeq" id="XP_009049647.1">
    <property type="nucleotide sequence ID" value="XM_009051399.1"/>
</dbReference>
<dbReference type="Proteomes" id="UP000030746">
    <property type="component" value="Unassembled WGS sequence"/>
</dbReference>
<evidence type="ECO:0000256" key="2">
    <source>
        <dbReference type="PROSITE-ProRule" id="PRU00500"/>
    </source>
</evidence>
<dbReference type="EMBL" id="KB200971">
    <property type="protein sequence ID" value="ESO99685.1"/>
    <property type="molecule type" value="Genomic_DNA"/>
</dbReference>
<dbReference type="SUPFAM" id="SSF57610">
    <property type="entry name" value="Thyroglobulin type-1 domain"/>
    <property type="match status" value="2"/>
</dbReference>
<feature type="chain" id="PRO_5004717263" description="Thyroglobulin type-1 domain-containing protein" evidence="3">
    <location>
        <begin position="18"/>
        <end position="232"/>
    </location>
</feature>
<feature type="signal peptide" evidence="3">
    <location>
        <begin position="1"/>
        <end position="17"/>
    </location>
</feature>
<accession>V4AXA0</accession>
<evidence type="ECO:0000259" key="4">
    <source>
        <dbReference type="PROSITE" id="PS51162"/>
    </source>
</evidence>
<proteinExistence type="predicted"/>
<dbReference type="HOGENOM" id="CLU_1113732_0_0_1"/>
<dbReference type="AlphaFoldDB" id="V4AXA0"/>
<organism evidence="5 6">
    <name type="scientific">Lottia gigantea</name>
    <name type="common">Giant owl limpet</name>
    <dbReference type="NCBI Taxonomy" id="225164"/>
    <lineage>
        <taxon>Eukaryota</taxon>
        <taxon>Metazoa</taxon>
        <taxon>Spiralia</taxon>
        <taxon>Lophotrochozoa</taxon>
        <taxon>Mollusca</taxon>
        <taxon>Gastropoda</taxon>
        <taxon>Patellogastropoda</taxon>
        <taxon>Lottioidea</taxon>
        <taxon>Lottiidae</taxon>
        <taxon>Lottia</taxon>
    </lineage>
</organism>
<name>V4AXA0_LOTGI</name>
<dbReference type="InterPro" id="IPR036857">
    <property type="entry name" value="Thyroglobulin_1_sf"/>
</dbReference>
<dbReference type="PROSITE" id="PS51162">
    <property type="entry name" value="THYROGLOBULIN_1_2"/>
    <property type="match status" value="1"/>
</dbReference>
<dbReference type="CTD" id="20250865"/>
<comment type="caution">
    <text evidence="2">Lacks conserved residue(s) required for the propagation of feature annotation.</text>
</comment>
<feature type="domain" description="Thyroglobulin type-1" evidence="4">
    <location>
        <begin position="168"/>
        <end position="230"/>
    </location>
</feature>
<dbReference type="KEGG" id="lgi:LOTGIDRAFT_238761"/>
<dbReference type="InterPro" id="IPR000716">
    <property type="entry name" value="Thyroglobulin_1"/>
</dbReference>
<dbReference type="Gene3D" id="4.10.800.10">
    <property type="entry name" value="Thyroglobulin type-1"/>
    <property type="match status" value="1"/>
</dbReference>
<dbReference type="OrthoDB" id="1725934at2759"/>
<feature type="disulfide bond" evidence="2">
    <location>
        <begin position="171"/>
        <end position="190"/>
    </location>
</feature>
<keyword evidence="3" id="KW-0732">Signal</keyword>
<evidence type="ECO:0000313" key="6">
    <source>
        <dbReference type="Proteomes" id="UP000030746"/>
    </source>
</evidence>
<keyword evidence="6" id="KW-1185">Reference proteome</keyword>
<dbReference type="OMA" id="VNIWEAL"/>
<reference evidence="5 6" key="1">
    <citation type="journal article" date="2013" name="Nature">
        <title>Insights into bilaterian evolution from three spiralian genomes.</title>
        <authorList>
            <person name="Simakov O."/>
            <person name="Marletaz F."/>
            <person name="Cho S.J."/>
            <person name="Edsinger-Gonzales E."/>
            <person name="Havlak P."/>
            <person name="Hellsten U."/>
            <person name="Kuo D.H."/>
            <person name="Larsson T."/>
            <person name="Lv J."/>
            <person name="Arendt D."/>
            <person name="Savage R."/>
            <person name="Osoegawa K."/>
            <person name="de Jong P."/>
            <person name="Grimwood J."/>
            <person name="Chapman J.A."/>
            <person name="Shapiro H."/>
            <person name="Aerts A."/>
            <person name="Otillar R.P."/>
            <person name="Terry A.Y."/>
            <person name="Boore J.L."/>
            <person name="Grigoriev I.V."/>
            <person name="Lindberg D.R."/>
            <person name="Seaver E.C."/>
            <person name="Weisblat D.A."/>
            <person name="Putnam N.H."/>
            <person name="Rokhsar D.S."/>
        </authorList>
    </citation>
    <scope>NUCLEOTIDE SEQUENCE [LARGE SCALE GENOMIC DNA]</scope>
</reference>
<dbReference type="GeneID" id="20250865"/>
<protein>
    <recommendedName>
        <fullName evidence="4">Thyroglobulin type-1 domain-containing protein</fullName>
    </recommendedName>
</protein>
<gene>
    <name evidence="5" type="ORF">LOTGIDRAFT_238761</name>
</gene>
<evidence type="ECO:0000313" key="5">
    <source>
        <dbReference type="EMBL" id="ESO99685.1"/>
    </source>
</evidence>
<keyword evidence="1 2" id="KW-1015">Disulfide bond</keyword>
<evidence type="ECO:0000256" key="1">
    <source>
        <dbReference type="ARBA" id="ARBA00023157"/>
    </source>
</evidence>
<sequence>MKVLLLIFAAAWGASEAIQCTPGICAAVSCVSALNCNGRVENNGGFCGCCPVCITQLAEKESCLQTAFIGIPNNAECGPGLTCDKSSFTCVKTQAKREDDFPSCADARKVFLDQKQNGGILLGAEEPKCDSDGTYSAVQCIGSQCHCTSAGGKNLGYPVNRGLTQGMDCKCARDQDTYAKTGLIGKLFYCGPNGNYRNYQCVGSVCWCKDSNGKQVGQSINIGLLSTLHCAA</sequence>
<dbReference type="PROSITE" id="PS51257">
    <property type="entry name" value="PROKAR_LIPOPROTEIN"/>
    <property type="match status" value="1"/>
</dbReference>
<dbReference type="Pfam" id="PF00086">
    <property type="entry name" value="Thyroglobulin_1"/>
    <property type="match status" value="2"/>
</dbReference>
<evidence type="ECO:0000256" key="3">
    <source>
        <dbReference type="SAM" id="SignalP"/>
    </source>
</evidence>